<accession>A0A9Q3UM08</accession>
<feature type="active site" evidence="11">
    <location>
        <position position="169"/>
    </location>
</feature>
<feature type="domain" description="Core-binding (CB)" evidence="13">
    <location>
        <begin position="2"/>
        <end position="84"/>
    </location>
</feature>
<comment type="function">
    <text evidence="11">Site-specific tyrosine recombinase, which acts by catalyzing the cutting and rejoining of the recombining DNA molecules. The XerC-XerD complex is essential to convert dimers of the bacterial chromosome into monomers to permit their segregation at cell division. It also contributes to the segregational stability of plasmids.</text>
</comment>
<dbReference type="PANTHER" id="PTHR30349">
    <property type="entry name" value="PHAGE INTEGRASE-RELATED"/>
    <property type="match status" value="1"/>
</dbReference>
<keyword evidence="4 11" id="KW-0963">Cytoplasm</keyword>
<keyword evidence="10 11" id="KW-0131">Cell cycle</keyword>
<sequence>MSDRQAAIDAFARHLASERRLSPHTVNHYRRDLRRAAEVLSPDWPAVTAHDVRALVATLHRRGLGGRSLQRLLSSLRTFYGYLIREGWARDNPALDVRAPKSGKRLPKALDADQARHLLDHPDGDGPLARRDQAMLELLYGCGLRLAELLSLDLDSVSAGSAELVVTGKGNKTRVLPVGKPALKALRAWLQARAALVHDPDQRALFVSQRGRRLSPSGVQQRLRRAALARGLEDHLHPHKLRHSFATHVLESSGDLRAVQELLGHANLATTQVYTHLDFQHLAKIYDGAHPRAQRRRGGGDDPAD</sequence>
<keyword evidence="9 11" id="KW-0233">DNA recombination</keyword>
<dbReference type="GO" id="GO:0005737">
    <property type="term" value="C:cytoplasm"/>
    <property type="evidence" value="ECO:0007669"/>
    <property type="project" value="UniProtKB-SubCell"/>
</dbReference>
<evidence type="ECO:0000256" key="1">
    <source>
        <dbReference type="ARBA" id="ARBA00004496"/>
    </source>
</evidence>
<keyword evidence="7 11" id="KW-0229">DNA integration</keyword>
<evidence type="ECO:0000259" key="12">
    <source>
        <dbReference type="PROSITE" id="PS51898"/>
    </source>
</evidence>
<keyword evidence="15" id="KW-1185">Reference proteome</keyword>
<dbReference type="NCBIfam" id="NF001399">
    <property type="entry name" value="PRK00283.1"/>
    <property type="match status" value="1"/>
</dbReference>
<feature type="active site" evidence="11">
    <location>
        <position position="265"/>
    </location>
</feature>
<dbReference type="InterPro" id="IPR044068">
    <property type="entry name" value="CB"/>
</dbReference>
<dbReference type="GO" id="GO:0007059">
    <property type="term" value="P:chromosome segregation"/>
    <property type="evidence" value="ECO:0007669"/>
    <property type="project" value="UniProtKB-UniRule"/>
</dbReference>
<evidence type="ECO:0000313" key="14">
    <source>
        <dbReference type="EMBL" id="MCC4308890.1"/>
    </source>
</evidence>
<dbReference type="GO" id="GO:0003677">
    <property type="term" value="F:DNA binding"/>
    <property type="evidence" value="ECO:0007669"/>
    <property type="project" value="UniProtKB-UniRule"/>
</dbReference>
<dbReference type="Proteomes" id="UP001108027">
    <property type="component" value="Unassembled WGS sequence"/>
</dbReference>
<dbReference type="InterPro" id="IPR050090">
    <property type="entry name" value="Tyrosine_recombinase_XerCD"/>
</dbReference>
<evidence type="ECO:0000256" key="5">
    <source>
        <dbReference type="ARBA" id="ARBA00022618"/>
    </source>
</evidence>
<protein>
    <recommendedName>
        <fullName evidence="3 11">Tyrosine recombinase XerC</fullName>
    </recommendedName>
</protein>
<comment type="subcellular location">
    <subcellularLocation>
        <location evidence="1 11">Cytoplasm</location>
    </subcellularLocation>
</comment>
<comment type="similarity">
    <text evidence="2 11">Belongs to the 'phage' integrase family. XerC subfamily.</text>
</comment>
<dbReference type="SUPFAM" id="SSF56349">
    <property type="entry name" value="DNA breaking-rejoining enzymes"/>
    <property type="match status" value="1"/>
</dbReference>
<evidence type="ECO:0000256" key="2">
    <source>
        <dbReference type="ARBA" id="ARBA00006657"/>
    </source>
</evidence>
<evidence type="ECO:0000256" key="11">
    <source>
        <dbReference type="HAMAP-Rule" id="MF_01808"/>
    </source>
</evidence>
<reference evidence="14" key="1">
    <citation type="submission" date="2021-10" db="EMBL/GenBank/DDBJ databases">
        <title>The diversity and Nitrogen Metabolism of Culturable Nitrate-Utilizing Bacteria Within the Oxygen Minimum Zone of the Changjiang (Yangtze River)Estuary.</title>
        <authorList>
            <person name="Zhang D."/>
            <person name="Zheng J."/>
            <person name="Liu S."/>
            <person name="He W."/>
        </authorList>
    </citation>
    <scope>NUCLEOTIDE SEQUENCE</scope>
    <source>
        <strain evidence="14">FXH-223</strain>
    </source>
</reference>
<dbReference type="Pfam" id="PF00589">
    <property type="entry name" value="Phage_integrase"/>
    <property type="match status" value="1"/>
</dbReference>
<feature type="active site" description="O-(3'-phospho-DNA)-tyrosine intermediate" evidence="11">
    <location>
        <position position="274"/>
    </location>
</feature>
<keyword evidence="5 11" id="KW-0132">Cell division</keyword>
<evidence type="ECO:0000256" key="9">
    <source>
        <dbReference type="ARBA" id="ARBA00023172"/>
    </source>
</evidence>
<dbReference type="GO" id="GO:0006313">
    <property type="term" value="P:DNA transposition"/>
    <property type="evidence" value="ECO:0007669"/>
    <property type="project" value="UniProtKB-UniRule"/>
</dbReference>
<evidence type="ECO:0000259" key="13">
    <source>
        <dbReference type="PROSITE" id="PS51900"/>
    </source>
</evidence>
<dbReference type="HAMAP" id="MF_01808">
    <property type="entry name" value="Recomb_XerC_XerD"/>
    <property type="match status" value="1"/>
</dbReference>
<dbReference type="CDD" id="cd00798">
    <property type="entry name" value="INT_XerDC_C"/>
    <property type="match status" value="1"/>
</dbReference>
<dbReference type="AlphaFoldDB" id="A0A9Q3UM08"/>
<dbReference type="InterPro" id="IPR004107">
    <property type="entry name" value="Integrase_SAM-like_N"/>
</dbReference>
<dbReference type="InterPro" id="IPR011010">
    <property type="entry name" value="DNA_brk_join_enz"/>
</dbReference>
<dbReference type="EMBL" id="JAJGNA010000010">
    <property type="protein sequence ID" value="MCC4308890.1"/>
    <property type="molecule type" value="Genomic_DNA"/>
</dbReference>
<feature type="active site" evidence="11">
    <location>
        <position position="242"/>
    </location>
</feature>
<feature type="domain" description="Tyr recombinase" evidence="12">
    <location>
        <begin position="105"/>
        <end position="287"/>
    </location>
</feature>
<dbReference type="InterPro" id="IPR002104">
    <property type="entry name" value="Integrase_catalytic"/>
</dbReference>
<evidence type="ECO:0000256" key="8">
    <source>
        <dbReference type="ARBA" id="ARBA00023125"/>
    </source>
</evidence>
<dbReference type="PANTHER" id="PTHR30349:SF81">
    <property type="entry name" value="TYROSINE RECOMBINASE XERC"/>
    <property type="match status" value="1"/>
</dbReference>
<feature type="active site" evidence="11">
    <location>
        <position position="145"/>
    </location>
</feature>
<name>A0A9Q3UM08_9GAMM</name>
<dbReference type="InterPro" id="IPR013762">
    <property type="entry name" value="Integrase-like_cat_sf"/>
</dbReference>
<comment type="subunit">
    <text evidence="11">Forms a cyclic heterotetrameric complex composed of two molecules of XerC and two molecules of XerD.</text>
</comment>
<keyword evidence="8 11" id="KW-0238">DNA-binding</keyword>
<dbReference type="InterPro" id="IPR010998">
    <property type="entry name" value="Integrase_recombinase_N"/>
</dbReference>
<dbReference type="PROSITE" id="PS51898">
    <property type="entry name" value="TYR_RECOMBINASE"/>
    <property type="match status" value="1"/>
</dbReference>
<evidence type="ECO:0000256" key="3">
    <source>
        <dbReference type="ARBA" id="ARBA00015804"/>
    </source>
</evidence>
<evidence type="ECO:0000256" key="10">
    <source>
        <dbReference type="ARBA" id="ARBA00023306"/>
    </source>
</evidence>
<evidence type="ECO:0000256" key="6">
    <source>
        <dbReference type="ARBA" id="ARBA00022829"/>
    </source>
</evidence>
<comment type="caution">
    <text evidence="14">The sequence shown here is derived from an EMBL/GenBank/DDBJ whole genome shotgun (WGS) entry which is preliminary data.</text>
</comment>
<keyword evidence="6 11" id="KW-0159">Chromosome partition</keyword>
<dbReference type="InterPro" id="IPR023009">
    <property type="entry name" value="Tyrosine_recombinase_XerC/XerD"/>
</dbReference>
<dbReference type="GO" id="GO:0051301">
    <property type="term" value="P:cell division"/>
    <property type="evidence" value="ECO:0007669"/>
    <property type="project" value="UniProtKB-UniRule"/>
</dbReference>
<proteinExistence type="inferred from homology"/>
<feature type="active site" evidence="11">
    <location>
        <position position="239"/>
    </location>
</feature>
<dbReference type="RefSeq" id="WP_228233897.1">
    <property type="nucleotide sequence ID" value="NZ_ARXL01000063.1"/>
</dbReference>
<dbReference type="NCBIfam" id="TIGR02224">
    <property type="entry name" value="recomb_XerC"/>
    <property type="match status" value="1"/>
</dbReference>
<dbReference type="Gene3D" id="1.10.443.10">
    <property type="entry name" value="Intergrase catalytic core"/>
    <property type="match status" value="1"/>
</dbReference>
<dbReference type="Pfam" id="PF02899">
    <property type="entry name" value="Phage_int_SAM_1"/>
    <property type="match status" value="1"/>
</dbReference>
<gene>
    <name evidence="11 14" type="primary">xerC</name>
    <name evidence="14" type="ORF">LL252_09945</name>
</gene>
<organism evidence="14 15">
    <name type="scientific">Alloalcanivorax marinus</name>
    <dbReference type="NCBI Taxonomy" id="1177169"/>
    <lineage>
        <taxon>Bacteria</taxon>
        <taxon>Pseudomonadati</taxon>
        <taxon>Pseudomonadota</taxon>
        <taxon>Gammaproteobacteria</taxon>
        <taxon>Oceanospirillales</taxon>
        <taxon>Alcanivoracaceae</taxon>
        <taxon>Alloalcanivorax</taxon>
    </lineage>
</organism>
<evidence type="ECO:0000256" key="4">
    <source>
        <dbReference type="ARBA" id="ARBA00022490"/>
    </source>
</evidence>
<dbReference type="PROSITE" id="PS51900">
    <property type="entry name" value="CB"/>
    <property type="match status" value="1"/>
</dbReference>
<dbReference type="GO" id="GO:0009037">
    <property type="term" value="F:tyrosine-based site-specific recombinase activity"/>
    <property type="evidence" value="ECO:0007669"/>
    <property type="project" value="UniProtKB-UniRule"/>
</dbReference>
<dbReference type="InterPro" id="IPR011931">
    <property type="entry name" value="Recomb_XerC"/>
</dbReference>
<evidence type="ECO:0000313" key="15">
    <source>
        <dbReference type="Proteomes" id="UP001108027"/>
    </source>
</evidence>
<evidence type="ECO:0000256" key="7">
    <source>
        <dbReference type="ARBA" id="ARBA00022908"/>
    </source>
</evidence>
<dbReference type="Gene3D" id="1.10.150.130">
    <property type="match status" value="1"/>
</dbReference>